<dbReference type="PANTHER" id="PTHR43490">
    <property type="entry name" value="(+)-NEOMENTHOL DEHYDROGENASE"/>
    <property type="match status" value="1"/>
</dbReference>
<evidence type="ECO:0000313" key="6">
    <source>
        <dbReference type="Proteomes" id="UP000237347"/>
    </source>
</evidence>
<dbReference type="EMBL" id="PKMF04000832">
    <property type="protein sequence ID" value="KAK7818316.1"/>
    <property type="molecule type" value="Genomic_DNA"/>
</dbReference>
<evidence type="ECO:0000256" key="2">
    <source>
        <dbReference type="ARBA" id="ARBA00022857"/>
    </source>
</evidence>
<dbReference type="AlphaFoldDB" id="A0AAW0IW14"/>
<dbReference type="Proteomes" id="UP000237347">
    <property type="component" value="Unassembled WGS sequence"/>
</dbReference>
<feature type="compositionally biased region" description="Polar residues" evidence="4">
    <location>
        <begin position="98"/>
        <end position="110"/>
    </location>
</feature>
<evidence type="ECO:0000256" key="1">
    <source>
        <dbReference type="ARBA" id="ARBA00006484"/>
    </source>
</evidence>
<feature type="region of interest" description="Disordered" evidence="4">
    <location>
        <begin position="93"/>
        <end position="122"/>
    </location>
</feature>
<gene>
    <name evidence="5" type="primary">MNR1_3</name>
    <name evidence="5" type="ORF">CFP56_041415</name>
</gene>
<dbReference type="InterPro" id="IPR002347">
    <property type="entry name" value="SDR_fam"/>
</dbReference>
<dbReference type="Pfam" id="PF00106">
    <property type="entry name" value="adh_short"/>
    <property type="match status" value="1"/>
</dbReference>
<proteinExistence type="inferred from homology"/>
<keyword evidence="2" id="KW-0521">NADP</keyword>
<comment type="similarity">
    <text evidence="1">Belongs to the short-chain dehydrogenases/reductases (SDR) family.</text>
</comment>
<dbReference type="Gene3D" id="3.40.50.720">
    <property type="entry name" value="NAD(P)-binding Rossmann-like Domain"/>
    <property type="match status" value="1"/>
</dbReference>
<protein>
    <submittedName>
        <fullName evidence="5">(+)-neomenthol dehydrogenase</fullName>
    </submittedName>
</protein>
<name>A0AAW0IW14_QUESU</name>
<dbReference type="SUPFAM" id="SSF51735">
    <property type="entry name" value="NAD(P)-binding Rossmann-fold domains"/>
    <property type="match status" value="1"/>
</dbReference>
<keyword evidence="3" id="KW-0560">Oxidoreductase</keyword>
<comment type="caution">
    <text evidence="5">The sequence shown here is derived from an EMBL/GenBank/DDBJ whole genome shotgun (WGS) entry which is preliminary data.</text>
</comment>
<reference evidence="5 6" key="1">
    <citation type="journal article" date="2018" name="Sci. Data">
        <title>The draft genome sequence of cork oak.</title>
        <authorList>
            <person name="Ramos A.M."/>
            <person name="Usie A."/>
            <person name="Barbosa P."/>
            <person name="Barros P.M."/>
            <person name="Capote T."/>
            <person name="Chaves I."/>
            <person name="Simoes F."/>
            <person name="Abreu I."/>
            <person name="Carrasquinho I."/>
            <person name="Faro C."/>
            <person name="Guimaraes J.B."/>
            <person name="Mendonca D."/>
            <person name="Nobrega F."/>
            <person name="Rodrigues L."/>
            <person name="Saibo N.J.M."/>
            <person name="Varela M.C."/>
            <person name="Egas C."/>
            <person name="Matos J."/>
            <person name="Miguel C.M."/>
            <person name="Oliveira M.M."/>
            <person name="Ricardo C.P."/>
            <person name="Goncalves S."/>
        </authorList>
    </citation>
    <scope>NUCLEOTIDE SEQUENCE [LARGE SCALE GENOMIC DNA]</scope>
    <source>
        <strain evidence="6">cv. HL8</strain>
    </source>
</reference>
<evidence type="ECO:0000313" key="5">
    <source>
        <dbReference type="EMBL" id="KAK7818316.1"/>
    </source>
</evidence>
<evidence type="ECO:0000256" key="3">
    <source>
        <dbReference type="ARBA" id="ARBA00023002"/>
    </source>
</evidence>
<evidence type="ECO:0000256" key="4">
    <source>
        <dbReference type="SAM" id="MobiDB-lite"/>
    </source>
</evidence>
<dbReference type="PANTHER" id="PTHR43490:SF98">
    <property type="entry name" value="OS02G0640600 PROTEIN"/>
    <property type="match status" value="1"/>
</dbReference>
<accession>A0AAW0IW14</accession>
<keyword evidence="6" id="KW-1185">Reference proteome</keyword>
<dbReference type="InterPro" id="IPR036291">
    <property type="entry name" value="NAD(P)-bd_dom_sf"/>
</dbReference>
<sequence length="122" mass="13246">MAEEAATRYAVVTGSNKGIGLETVRQLASKGVKVVLTARDEKKGLEAVQKLKDSGLSDLLLFHQLDPPTTLKLTSSILAQLRRCHGSFVRHLPHSLSLKPNPQRATTPPSSCLVPETEPRNP</sequence>
<dbReference type="GO" id="GO:0016020">
    <property type="term" value="C:membrane"/>
    <property type="evidence" value="ECO:0007669"/>
    <property type="project" value="TreeGrafter"/>
</dbReference>
<organism evidence="5 6">
    <name type="scientific">Quercus suber</name>
    <name type="common">Cork oak</name>
    <dbReference type="NCBI Taxonomy" id="58331"/>
    <lineage>
        <taxon>Eukaryota</taxon>
        <taxon>Viridiplantae</taxon>
        <taxon>Streptophyta</taxon>
        <taxon>Embryophyta</taxon>
        <taxon>Tracheophyta</taxon>
        <taxon>Spermatophyta</taxon>
        <taxon>Magnoliopsida</taxon>
        <taxon>eudicotyledons</taxon>
        <taxon>Gunneridae</taxon>
        <taxon>Pentapetalae</taxon>
        <taxon>rosids</taxon>
        <taxon>fabids</taxon>
        <taxon>Fagales</taxon>
        <taxon>Fagaceae</taxon>
        <taxon>Quercus</taxon>
    </lineage>
</organism>
<dbReference type="GO" id="GO:0016491">
    <property type="term" value="F:oxidoreductase activity"/>
    <property type="evidence" value="ECO:0007669"/>
    <property type="project" value="UniProtKB-KW"/>
</dbReference>